<dbReference type="Proteomes" id="UP000239899">
    <property type="component" value="Unassembled WGS sequence"/>
</dbReference>
<dbReference type="EMBL" id="LHPG02000007">
    <property type="protein sequence ID" value="PRW56995.1"/>
    <property type="molecule type" value="Genomic_DNA"/>
</dbReference>
<organism evidence="2 3">
    <name type="scientific">Chlorella sorokiniana</name>
    <name type="common">Freshwater green alga</name>
    <dbReference type="NCBI Taxonomy" id="3076"/>
    <lineage>
        <taxon>Eukaryota</taxon>
        <taxon>Viridiplantae</taxon>
        <taxon>Chlorophyta</taxon>
        <taxon>core chlorophytes</taxon>
        <taxon>Trebouxiophyceae</taxon>
        <taxon>Chlorellales</taxon>
        <taxon>Chlorellaceae</taxon>
        <taxon>Chlorella clade</taxon>
        <taxon>Chlorella</taxon>
    </lineage>
</organism>
<accession>A0A2P6TSF0</accession>
<gene>
    <name evidence="2" type="ORF">C2E21_3984</name>
</gene>
<feature type="compositionally biased region" description="Basic residues" evidence="1">
    <location>
        <begin position="48"/>
        <end position="61"/>
    </location>
</feature>
<dbReference type="STRING" id="3076.A0A2P6TSF0"/>
<feature type="region of interest" description="Disordered" evidence="1">
    <location>
        <begin position="1"/>
        <end position="75"/>
    </location>
</feature>
<name>A0A2P6TSF0_CHLSO</name>
<sequence length="75" mass="8284">MSRTSMQSAKAGAGSTGAKLEWKRQEETTDGFGNTIKIKGPKKELSRKEKKAKAKANAARRARGEEVSDDDEDWE</sequence>
<dbReference type="GO" id="GO:0003746">
    <property type="term" value="F:translation elongation factor activity"/>
    <property type="evidence" value="ECO:0007669"/>
    <property type="project" value="UniProtKB-KW"/>
</dbReference>
<reference evidence="2 3" key="1">
    <citation type="journal article" date="2018" name="Plant J.">
        <title>Genome sequences of Chlorella sorokiniana UTEX 1602 and Micractinium conductrix SAG 241.80: implications to maltose excretion by a green alga.</title>
        <authorList>
            <person name="Arriola M.B."/>
            <person name="Velmurugan N."/>
            <person name="Zhang Y."/>
            <person name="Plunkett M.H."/>
            <person name="Hondzo H."/>
            <person name="Barney B.M."/>
        </authorList>
    </citation>
    <scope>NUCLEOTIDE SEQUENCE [LARGE SCALE GENOMIC DNA]</scope>
    <source>
        <strain evidence="3">UTEX 1602</strain>
    </source>
</reference>
<proteinExistence type="predicted"/>
<evidence type="ECO:0000256" key="1">
    <source>
        <dbReference type="SAM" id="MobiDB-lite"/>
    </source>
</evidence>
<keyword evidence="2" id="KW-0251">Elongation factor</keyword>
<keyword evidence="3" id="KW-1185">Reference proteome</keyword>
<feature type="compositionally biased region" description="Low complexity" evidence="1">
    <location>
        <begin position="8"/>
        <end position="19"/>
    </location>
</feature>
<dbReference type="AlphaFoldDB" id="A0A2P6TSF0"/>
<evidence type="ECO:0000313" key="2">
    <source>
        <dbReference type="EMBL" id="PRW56995.1"/>
    </source>
</evidence>
<protein>
    <submittedName>
        <fullName evidence="2">Elongation factor 3</fullName>
    </submittedName>
</protein>
<comment type="caution">
    <text evidence="2">The sequence shown here is derived from an EMBL/GenBank/DDBJ whole genome shotgun (WGS) entry which is preliminary data.</text>
</comment>
<keyword evidence="2" id="KW-0648">Protein biosynthesis</keyword>
<evidence type="ECO:0000313" key="3">
    <source>
        <dbReference type="Proteomes" id="UP000239899"/>
    </source>
</evidence>